<feature type="region of interest" description="Disordered" evidence="1">
    <location>
        <begin position="291"/>
        <end position="342"/>
    </location>
</feature>
<evidence type="ECO:0000313" key="5">
    <source>
        <dbReference type="Proteomes" id="UP000655751"/>
    </source>
</evidence>
<keyword evidence="5" id="KW-1185">Reference proteome</keyword>
<evidence type="ECO:0000313" key="4">
    <source>
        <dbReference type="EMBL" id="MBH0777025.1"/>
    </source>
</evidence>
<dbReference type="Proteomes" id="UP000655751">
    <property type="component" value="Unassembled WGS sequence"/>
</dbReference>
<comment type="caution">
    <text evidence="4">The sequence shown here is derived from an EMBL/GenBank/DDBJ whole genome shotgun (WGS) entry which is preliminary data.</text>
</comment>
<feature type="transmembrane region" description="Helical" evidence="2">
    <location>
        <begin position="248"/>
        <end position="269"/>
    </location>
</feature>
<dbReference type="RefSeq" id="WP_196149360.1">
    <property type="nucleotide sequence ID" value="NZ_JADMLG010000004.1"/>
</dbReference>
<feature type="region of interest" description="Disordered" evidence="1">
    <location>
        <begin position="425"/>
        <end position="462"/>
    </location>
</feature>
<dbReference type="Pfam" id="PF23717">
    <property type="entry name" value="DUF7159"/>
    <property type="match status" value="1"/>
</dbReference>
<proteinExistence type="predicted"/>
<feature type="domain" description="DUF7159" evidence="3">
    <location>
        <begin position="8"/>
        <end position="226"/>
    </location>
</feature>
<dbReference type="InterPro" id="IPR055583">
    <property type="entry name" value="DUF7159"/>
</dbReference>
<feature type="compositionally biased region" description="Polar residues" evidence="1">
    <location>
        <begin position="328"/>
        <end position="337"/>
    </location>
</feature>
<evidence type="ECO:0000256" key="1">
    <source>
        <dbReference type="SAM" id="MobiDB-lite"/>
    </source>
</evidence>
<protein>
    <recommendedName>
        <fullName evidence="3">DUF7159 domain-containing protein</fullName>
    </recommendedName>
</protein>
<feature type="compositionally biased region" description="Low complexity" evidence="1">
    <location>
        <begin position="425"/>
        <end position="439"/>
    </location>
</feature>
<gene>
    <name evidence="4" type="ORF">IT779_12090</name>
</gene>
<keyword evidence="2" id="KW-1133">Transmembrane helix</keyword>
<dbReference type="EMBL" id="JADMLG010000004">
    <property type="protein sequence ID" value="MBH0777025.1"/>
    <property type="molecule type" value="Genomic_DNA"/>
</dbReference>
<dbReference type="AlphaFoldDB" id="A0A931IBX9"/>
<reference evidence="4" key="1">
    <citation type="submission" date="2020-11" db="EMBL/GenBank/DDBJ databases">
        <title>Nocardia NEAU-351.nov., a novel actinomycete isolated from the cow dung.</title>
        <authorList>
            <person name="Zhang X."/>
        </authorList>
    </citation>
    <scope>NUCLEOTIDE SEQUENCE</scope>
    <source>
        <strain evidence="4">NEAU-351</strain>
    </source>
</reference>
<evidence type="ECO:0000256" key="2">
    <source>
        <dbReference type="SAM" id="Phobius"/>
    </source>
</evidence>
<accession>A0A931IBX9</accession>
<organism evidence="4 5">
    <name type="scientific">Nocardia bovistercoris</name>
    <dbReference type="NCBI Taxonomy" id="2785916"/>
    <lineage>
        <taxon>Bacteria</taxon>
        <taxon>Bacillati</taxon>
        <taxon>Actinomycetota</taxon>
        <taxon>Actinomycetes</taxon>
        <taxon>Mycobacteriales</taxon>
        <taxon>Nocardiaceae</taxon>
        <taxon>Nocardia</taxon>
    </lineage>
</organism>
<keyword evidence="2" id="KW-0812">Transmembrane</keyword>
<keyword evidence="2" id="KW-0472">Membrane</keyword>
<sequence length="482" mass="49814">MVARSVVTLGVSTERGAVHAVVLADSGEQLPERVLMHRVARPRGDSKADVAAAVEAAMDEVAAEIGPRQWIAGTAVVYRDAAERRAIVTRLASGPWHSTSMVSTKSAHLSLAGMMSRLDRYDHLLICEIVPGYQSFTLVDRNRSRVLAATSQSGVATTDSLAIAVTAAWDQLEAAAAKPDAVVLIGSAADGEVVREALAGFGAPVLPCPIAIAAPAAGAAMSAMSDVPGMEDTIDSSEEPMRYGRGTAALLAAAGVLACGMIAGGVYTIDSMTTTDTAAVVETHPITDVRRPAEDTAARKPATAPLPGFDAGRAPVVLTPEPRFGDFTPSTIDTGVSTPRFAPRGAHALPLDQSTPTRGAEEVPAALLPGAGVPESTKVGAPDGSMLFPGETPPPAAFTPEAQHWWDNHFRLLMQWASEQFTADQTVTDPPAPDAAVPAPTSPAPGGVDQAPARSEQSTLEQRTAIHTASGRHAAGRHAAAV</sequence>
<evidence type="ECO:0000259" key="3">
    <source>
        <dbReference type="Pfam" id="PF23717"/>
    </source>
</evidence>
<name>A0A931IBX9_9NOCA</name>